<organism evidence="2 3">
    <name type="scientific">Volvox reticuliferus</name>
    <dbReference type="NCBI Taxonomy" id="1737510"/>
    <lineage>
        <taxon>Eukaryota</taxon>
        <taxon>Viridiplantae</taxon>
        <taxon>Chlorophyta</taxon>
        <taxon>core chlorophytes</taxon>
        <taxon>Chlorophyceae</taxon>
        <taxon>CS clade</taxon>
        <taxon>Chlamydomonadales</taxon>
        <taxon>Volvocaceae</taxon>
        <taxon>Volvox</taxon>
    </lineage>
</organism>
<feature type="region of interest" description="Disordered" evidence="1">
    <location>
        <begin position="71"/>
        <end position="152"/>
    </location>
</feature>
<accession>A0A8J4CAA3</accession>
<feature type="non-terminal residue" evidence="2">
    <location>
        <position position="1"/>
    </location>
</feature>
<dbReference type="AlphaFoldDB" id="A0A8J4CAA3"/>
<dbReference type="OrthoDB" id="557329at2759"/>
<gene>
    <name evidence="2" type="ORF">Vretifemale_8303</name>
</gene>
<dbReference type="EMBL" id="BNCP01000014">
    <property type="protein sequence ID" value="GIL78903.1"/>
    <property type="molecule type" value="Genomic_DNA"/>
</dbReference>
<evidence type="ECO:0000313" key="2">
    <source>
        <dbReference type="EMBL" id="GIL78903.1"/>
    </source>
</evidence>
<evidence type="ECO:0000256" key="1">
    <source>
        <dbReference type="SAM" id="MobiDB-lite"/>
    </source>
</evidence>
<sequence length="152" mass="16037">TPIGNLTEDDRIFWFQHGLSEVLATQCATDLAGKDFESYGDLVRFACGVEKRLLAGQRAAKPVPRIHAMRVQGPTLDAAANDQGTEMERRTPTVAATTVRTDRGRGVRGASGSGNHKGSTGAGQRPDPAKGKRKGGSPSAAAAHGAKNEMKR</sequence>
<evidence type="ECO:0000313" key="3">
    <source>
        <dbReference type="Proteomes" id="UP000747110"/>
    </source>
</evidence>
<comment type="caution">
    <text evidence="2">The sequence shown here is derived from an EMBL/GenBank/DDBJ whole genome shotgun (WGS) entry which is preliminary data.</text>
</comment>
<protein>
    <submittedName>
        <fullName evidence="2">Uncharacterized protein</fullName>
    </submittedName>
</protein>
<dbReference type="Proteomes" id="UP000747110">
    <property type="component" value="Unassembled WGS sequence"/>
</dbReference>
<feature type="compositionally biased region" description="Low complexity" evidence="1">
    <location>
        <begin position="136"/>
        <end position="145"/>
    </location>
</feature>
<keyword evidence="3" id="KW-1185">Reference proteome</keyword>
<reference evidence="2" key="1">
    <citation type="journal article" date="2021" name="Proc. Natl. Acad. Sci. U.S.A.">
        <title>Three genomes in the algal genus Volvox reveal the fate of a haploid sex-determining region after a transition to homothallism.</title>
        <authorList>
            <person name="Yamamoto K."/>
            <person name="Hamaji T."/>
            <person name="Kawai-Toyooka H."/>
            <person name="Matsuzaki R."/>
            <person name="Takahashi F."/>
            <person name="Nishimura Y."/>
            <person name="Kawachi M."/>
            <person name="Noguchi H."/>
            <person name="Minakuchi Y."/>
            <person name="Umen J.G."/>
            <person name="Toyoda A."/>
            <person name="Nozaki H."/>
        </authorList>
    </citation>
    <scope>NUCLEOTIDE SEQUENCE</scope>
    <source>
        <strain evidence="2">NIES-3786</strain>
    </source>
</reference>
<name>A0A8J4CAA3_9CHLO</name>
<proteinExistence type="predicted"/>